<accession>A0A811UQV4</accession>
<feature type="non-terminal residue" evidence="1">
    <location>
        <position position="125"/>
    </location>
</feature>
<name>A0A811UQV4_CERCA</name>
<gene>
    <name evidence="1" type="ORF">CCAP1982_LOCUS10016</name>
</gene>
<evidence type="ECO:0000313" key="2">
    <source>
        <dbReference type="Proteomes" id="UP000606786"/>
    </source>
</evidence>
<evidence type="ECO:0000313" key="1">
    <source>
        <dbReference type="EMBL" id="CAD7001519.1"/>
    </source>
</evidence>
<organism evidence="1 2">
    <name type="scientific">Ceratitis capitata</name>
    <name type="common">Mediterranean fruit fly</name>
    <name type="synonym">Tephritis capitata</name>
    <dbReference type="NCBI Taxonomy" id="7213"/>
    <lineage>
        <taxon>Eukaryota</taxon>
        <taxon>Metazoa</taxon>
        <taxon>Ecdysozoa</taxon>
        <taxon>Arthropoda</taxon>
        <taxon>Hexapoda</taxon>
        <taxon>Insecta</taxon>
        <taxon>Pterygota</taxon>
        <taxon>Neoptera</taxon>
        <taxon>Endopterygota</taxon>
        <taxon>Diptera</taxon>
        <taxon>Brachycera</taxon>
        <taxon>Muscomorpha</taxon>
        <taxon>Tephritoidea</taxon>
        <taxon>Tephritidae</taxon>
        <taxon>Ceratitis</taxon>
        <taxon>Ceratitis</taxon>
    </lineage>
</organism>
<dbReference type="Proteomes" id="UP000606786">
    <property type="component" value="Unassembled WGS sequence"/>
</dbReference>
<dbReference type="AlphaFoldDB" id="A0A811UQV4"/>
<reference evidence="1" key="1">
    <citation type="submission" date="2020-11" db="EMBL/GenBank/DDBJ databases">
        <authorList>
            <person name="Whitehead M."/>
        </authorList>
    </citation>
    <scope>NUCLEOTIDE SEQUENCE</scope>
    <source>
        <strain evidence="1">EGII</strain>
    </source>
</reference>
<dbReference type="OrthoDB" id="431720at2759"/>
<proteinExistence type="predicted"/>
<dbReference type="EMBL" id="CAJHJT010000023">
    <property type="protein sequence ID" value="CAD7001519.1"/>
    <property type="molecule type" value="Genomic_DNA"/>
</dbReference>
<keyword evidence="2" id="KW-1185">Reference proteome</keyword>
<protein>
    <submittedName>
        <fullName evidence="1">(Mediterranean fruit fly) hypothetical protein</fullName>
    </submittedName>
</protein>
<comment type="caution">
    <text evidence="1">The sequence shown here is derived from an EMBL/GenBank/DDBJ whole genome shotgun (WGS) entry which is preliminary data.</text>
</comment>
<sequence>MSSTNLIIEDINSPNGFTEIALEDVDITYSYNTILHIIDPKEIQHVIEGLEENTRIISNTNDKHFLNIQLEKTKAKLQTIIPTRHPRGLINFIGTGMKWLYGTIDDFDRTEIERHLQTIDDNNHA</sequence>